<feature type="transmembrane region" description="Helical" evidence="10">
    <location>
        <begin position="15"/>
        <end position="36"/>
    </location>
</feature>
<sequence length="532" mass="59941">MKEERNKYSVSEKAMQAYAALGVGFVCIIVGLPLWWKTTEVYRVQLPYHVIDELAMSKLSTTIDVTVVIYEENLSKIDLARFGEDLKNSLNNGTEFENFSIVYKGNIRKAYDEERQVYEAAKTLEELDAALYKVKLLKENGKYCIVILPSTSPLASSNIHVGKQRTTFLTGENGLLSVLDDFTRIIKEVGARQKATKESMRAVHTTPEYELTFSLLNPQPDMLAVAWPIAAAVGEYLDPLTEQFADFAKMNVKSQILHYTGLSVKTKKADKGSYLTEADLPHLINPIESQLSSHISNYPNLNFIVYIPSRDQSPLTIQHNSGETSKTNAFLSPQWGGILIYNVETPQNVSLPAAVEVDMKPVMQVFLAQLRLILGIPTVVEKENIKFAKADNQVVTLWELDTWLRTKTLENVAMSSTTLKSLAQLLEQIPNIVINDDIGMEVEKAVTCILKSHKNLIRGNLRDAFTYSKEALIASEKAFFDQSLLELLYFPEDQKFAIYIPLFLPISIPVLMSILQAVKWFRSPTNKVTKQE</sequence>
<dbReference type="Pfam" id="PF10510">
    <property type="entry name" value="PIG-S"/>
    <property type="match status" value="1"/>
</dbReference>
<gene>
    <name evidence="11" type="ORF">OFUS_LOCUS11731</name>
</gene>
<dbReference type="EMBL" id="CAIIXF020000006">
    <property type="protein sequence ID" value="CAH1785714.1"/>
    <property type="molecule type" value="Genomic_DNA"/>
</dbReference>
<keyword evidence="6" id="KW-0256">Endoplasmic reticulum</keyword>
<accession>A0A8S4P2N3</accession>
<dbReference type="Proteomes" id="UP000749559">
    <property type="component" value="Unassembled WGS sequence"/>
</dbReference>
<evidence type="ECO:0000256" key="6">
    <source>
        <dbReference type="ARBA" id="ARBA00022824"/>
    </source>
</evidence>
<evidence type="ECO:0000256" key="3">
    <source>
        <dbReference type="ARBA" id="ARBA00005316"/>
    </source>
</evidence>
<dbReference type="PANTHER" id="PTHR21072">
    <property type="entry name" value="GPI TRANSAMIDASE COMPONENT PIG-S"/>
    <property type="match status" value="1"/>
</dbReference>
<organism evidence="11 12">
    <name type="scientific">Owenia fusiformis</name>
    <name type="common">Polychaete worm</name>
    <dbReference type="NCBI Taxonomy" id="6347"/>
    <lineage>
        <taxon>Eukaryota</taxon>
        <taxon>Metazoa</taxon>
        <taxon>Spiralia</taxon>
        <taxon>Lophotrochozoa</taxon>
        <taxon>Annelida</taxon>
        <taxon>Polychaeta</taxon>
        <taxon>Sedentaria</taxon>
        <taxon>Canalipalpata</taxon>
        <taxon>Sabellida</taxon>
        <taxon>Oweniida</taxon>
        <taxon>Oweniidae</taxon>
        <taxon>Owenia</taxon>
    </lineage>
</organism>
<keyword evidence="7 10" id="KW-1133">Transmembrane helix</keyword>
<keyword evidence="12" id="KW-1185">Reference proteome</keyword>
<dbReference type="GO" id="GO:0016255">
    <property type="term" value="P:attachment of GPI anchor to protein"/>
    <property type="evidence" value="ECO:0007669"/>
    <property type="project" value="InterPro"/>
</dbReference>
<keyword evidence="5 10" id="KW-0812">Transmembrane</keyword>
<evidence type="ECO:0000256" key="9">
    <source>
        <dbReference type="ARBA" id="ARBA00023180"/>
    </source>
</evidence>
<comment type="subcellular location">
    <subcellularLocation>
        <location evidence="1">Endoplasmic reticulum membrane</location>
        <topology evidence="1">Multi-pass membrane protein</topology>
    </subcellularLocation>
</comment>
<name>A0A8S4P2N3_OWEFU</name>
<comment type="caution">
    <text evidence="11">The sequence shown here is derived from an EMBL/GenBank/DDBJ whole genome shotgun (WGS) entry which is preliminary data.</text>
</comment>
<dbReference type="InterPro" id="IPR019540">
    <property type="entry name" value="PtdIno-glycan_biosynth_class_S"/>
</dbReference>
<dbReference type="PANTHER" id="PTHR21072:SF13">
    <property type="entry name" value="GPI TRANSAMIDASE COMPONENT PIG-S"/>
    <property type="match status" value="1"/>
</dbReference>
<evidence type="ECO:0000313" key="12">
    <source>
        <dbReference type="Proteomes" id="UP000749559"/>
    </source>
</evidence>
<evidence type="ECO:0000313" key="11">
    <source>
        <dbReference type="EMBL" id="CAH1785714.1"/>
    </source>
</evidence>
<keyword evidence="9" id="KW-0325">Glycoprotein</keyword>
<proteinExistence type="inferred from homology"/>
<dbReference type="GO" id="GO:0006506">
    <property type="term" value="P:GPI anchor biosynthetic process"/>
    <property type="evidence" value="ECO:0007669"/>
    <property type="project" value="UniProtKB-KW"/>
</dbReference>
<comment type="pathway">
    <text evidence="2">Glycolipid biosynthesis; glycosylphosphatidylinositol-anchor biosynthesis.</text>
</comment>
<evidence type="ECO:0000256" key="4">
    <source>
        <dbReference type="ARBA" id="ARBA00022502"/>
    </source>
</evidence>
<evidence type="ECO:0000256" key="8">
    <source>
        <dbReference type="ARBA" id="ARBA00023136"/>
    </source>
</evidence>
<dbReference type="AlphaFoldDB" id="A0A8S4P2N3"/>
<evidence type="ECO:0000256" key="10">
    <source>
        <dbReference type="SAM" id="Phobius"/>
    </source>
</evidence>
<reference evidence="11" key="1">
    <citation type="submission" date="2022-03" db="EMBL/GenBank/DDBJ databases">
        <authorList>
            <person name="Martin C."/>
        </authorList>
    </citation>
    <scope>NUCLEOTIDE SEQUENCE</scope>
</reference>
<dbReference type="OrthoDB" id="28748at2759"/>
<protein>
    <recommendedName>
        <fullName evidence="13">GPI transamidase component PIG-S</fullName>
    </recommendedName>
</protein>
<keyword evidence="4" id="KW-0337">GPI-anchor biosynthesis</keyword>
<dbReference type="GO" id="GO:0042765">
    <property type="term" value="C:GPI-anchor transamidase complex"/>
    <property type="evidence" value="ECO:0007669"/>
    <property type="project" value="InterPro"/>
</dbReference>
<evidence type="ECO:0000256" key="7">
    <source>
        <dbReference type="ARBA" id="ARBA00022989"/>
    </source>
</evidence>
<evidence type="ECO:0008006" key="13">
    <source>
        <dbReference type="Google" id="ProtNLM"/>
    </source>
</evidence>
<comment type="similarity">
    <text evidence="3">Belongs to the PIGS family.</text>
</comment>
<evidence type="ECO:0000256" key="2">
    <source>
        <dbReference type="ARBA" id="ARBA00004687"/>
    </source>
</evidence>
<evidence type="ECO:0000256" key="5">
    <source>
        <dbReference type="ARBA" id="ARBA00022692"/>
    </source>
</evidence>
<evidence type="ECO:0000256" key="1">
    <source>
        <dbReference type="ARBA" id="ARBA00004477"/>
    </source>
</evidence>
<feature type="transmembrane region" description="Helical" evidence="10">
    <location>
        <begin position="496"/>
        <end position="518"/>
    </location>
</feature>
<keyword evidence="8 10" id="KW-0472">Membrane</keyword>